<evidence type="ECO:0000313" key="2">
    <source>
        <dbReference type="EMBL" id="BDR53268.1"/>
    </source>
</evidence>
<sequence>MPPTVGRRLVPCVGPLRKETVPSASPSLLPVTQLTQGSGISRMDQNVSRKISKRDGRASLQRVRVVPGAQHPRTVPRRAAVKVPWVGSNEQVRAVAAEAAQSTQSQVSKGVGLRLAVKCRALN</sequence>
<feature type="region of interest" description="Disordered" evidence="1">
    <location>
        <begin position="19"/>
        <end position="59"/>
    </location>
</feature>
<dbReference type="Proteomes" id="UP001321766">
    <property type="component" value="Chromosome"/>
</dbReference>
<proteinExistence type="predicted"/>
<name>A0ABN6SDI4_9BIFI</name>
<evidence type="ECO:0000256" key="1">
    <source>
        <dbReference type="SAM" id="MobiDB-lite"/>
    </source>
</evidence>
<feature type="compositionally biased region" description="Polar residues" evidence="1">
    <location>
        <begin position="22"/>
        <end position="49"/>
    </location>
</feature>
<reference evidence="2 3" key="1">
    <citation type="journal article" date="2023" name="Microbiol. Spectr.">
        <title>Symbiosis of Carpenter Bees with Uncharacterized Lactic Acid Bacteria Showing NAD Auxotrophy.</title>
        <authorList>
            <person name="Kawasaki S."/>
            <person name="Ozawa K."/>
            <person name="Mori T."/>
            <person name="Yamamoto A."/>
            <person name="Ito M."/>
            <person name="Ohkuma M."/>
            <person name="Sakamoto M."/>
            <person name="Matsutani M."/>
        </authorList>
    </citation>
    <scope>NUCLEOTIDE SEQUENCE [LARGE SCALE GENOMIC DNA]</scope>
    <source>
        <strain evidence="2 3">Kim37-2</strain>
    </source>
</reference>
<accession>A0ABN6SDI4</accession>
<gene>
    <name evidence="2" type="ORF">KIM372_11750</name>
</gene>
<protein>
    <submittedName>
        <fullName evidence="2">Uncharacterized protein</fullName>
    </submittedName>
</protein>
<organism evidence="2 3">
    <name type="scientific">Bombiscardovia nodaiensis</name>
    <dbReference type="NCBI Taxonomy" id="2932181"/>
    <lineage>
        <taxon>Bacteria</taxon>
        <taxon>Bacillati</taxon>
        <taxon>Actinomycetota</taxon>
        <taxon>Actinomycetes</taxon>
        <taxon>Bifidobacteriales</taxon>
        <taxon>Bifidobacteriaceae</taxon>
        <taxon>Bombiscardovia</taxon>
    </lineage>
</organism>
<evidence type="ECO:0000313" key="3">
    <source>
        <dbReference type="Proteomes" id="UP001321766"/>
    </source>
</evidence>
<keyword evidence="3" id="KW-1185">Reference proteome</keyword>
<dbReference type="EMBL" id="AP026798">
    <property type="protein sequence ID" value="BDR53268.1"/>
    <property type="molecule type" value="Genomic_DNA"/>
</dbReference>